<dbReference type="EMBL" id="JANPWB010000011">
    <property type="protein sequence ID" value="KAJ1131573.1"/>
    <property type="molecule type" value="Genomic_DNA"/>
</dbReference>
<feature type="region of interest" description="Disordered" evidence="1">
    <location>
        <begin position="137"/>
        <end position="175"/>
    </location>
</feature>
<evidence type="ECO:0000256" key="1">
    <source>
        <dbReference type="SAM" id="MobiDB-lite"/>
    </source>
</evidence>
<feature type="compositionally biased region" description="Basic and acidic residues" evidence="1">
    <location>
        <begin position="138"/>
        <end position="147"/>
    </location>
</feature>
<organism evidence="2 3">
    <name type="scientific">Pleurodeles waltl</name>
    <name type="common">Iberian ribbed newt</name>
    <dbReference type="NCBI Taxonomy" id="8319"/>
    <lineage>
        <taxon>Eukaryota</taxon>
        <taxon>Metazoa</taxon>
        <taxon>Chordata</taxon>
        <taxon>Craniata</taxon>
        <taxon>Vertebrata</taxon>
        <taxon>Euteleostomi</taxon>
        <taxon>Amphibia</taxon>
        <taxon>Batrachia</taxon>
        <taxon>Caudata</taxon>
        <taxon>Salamandroidea</taxon>
        <taxon>Salamandridae</taxon>
        <taxon>Pleurodelinae</taxon>
        <taxon>Pleurodeles</taxon>
    </lineage>
</organism>
<proteinExistence type="predicted"/>
<accession>A0AAV7PTM7</accession>
<feature type="compositionally biased region" description="Basic and acidic residues" evidence="1">
    <location>
        <begin position="213"/>
        <end position="227"/>
    </location>
</feature>
<dbReference type="Proteomes" id="UP001066276">
    <property type="component" value="Chromosome 7"/>
</dbReference>
<keyword evidence="3" id="KW-1185">Reference proteome</keyword>
<evidence type="ECO:0000313" key="3">
    <source>
        <dbReference type="Proteomes" id="UP001066276"/>
    </source>
</evidence>
<sequence>MAEKRSRTEELLEALMLRMDTMDQAIASLKVQTSSSGVVASSNEDVPWWVGMPSSEAIPPAPKRVRGRVRGPTANFVPHVPARAVPHRGAGAAIRTNRRSRWDSAATPARAVGCVRPPGTGGDLRPCLLIEAAAPSEDAGRARDRVGGPHAAAAVPGSCSHSEVPGEPDKRAGPGRIPILIRIPCLSGPVEWAWPRSLWTRPGHMEWGPGSKRKTEGDDMEPPKELLRGVLTPGSPPRGQRA</sequence>
<comment type="caution">
    <text evidence="2">The sequence shown here is derived from an EMBL/GenBank/DDBJ whole genome shotgun (WGS) entry which is preliminary data.</text>
</comment>
<protein>
    <submittedName>
        <fullName evidence="2">Uncharacterized protein</fullName>
    </submittedName>
</protein>
<name>A0AAV7PTM7_PLEWA</name>
<dbReference type="AlphaFoldDB" id="A0AAV7PTM7"/>
<reference evidence="2" key="1">
    <citation type="journal article" date="2022" name="bioRxiv">
        <title>Sequencing and chromosome-scale assembly of the giantPleurodeles waltlgenome.</title>
        <authorList>
            <person name="Brown T."/>
            <person name="Elewa A."/>
            <person name="Iarovenko S."/>
            <person name="Subramanian E."/>
            <person name="Araus A.J."/>
            <person name="Petzold A."/>
            <person name="Susuki M."/>
            <person name="Suzuki K.-i.T."/>
            <person name="Hayashi T."/>
            <person name="Toyoda A."/>
            <person name="Oliveira C."/>
            <person name="Osipova E."/>
            <person name="Leigh N.D."/>
            <person name="Simon A."/>
            <person name="Yun M.H."/>
        </authorList>
    </citation>
    <scope>NUCLEOTIDE SEQUENCE</scope>
    <source>
        <strain evidence="2">20211129_DDA</strain>
        <tissue evidence="2">Liver</tissue>
    </source>
</reference>
<feature type="region of interest" description="Disordered" evidence="1">
    <location>
        <begin position="200"/>
        <end position="242"/>
    </location>
</feature>
<evidence type="ECO:0000313" key="2">
    <source>
        <dbReference type="EMBL" id="KAJ1131573.1"/>
    </source>
</evidence>
<gene>
    <name evidence="2" type="ORF">NDU88_009908</name>
</gene>